<evidence type="ECO:0000313" key="2">
    <source>
        <dbReference type="EMBL" id="KAG5169927.1"/>
    </source>
</evidence>
<feature type="compositionally biased region" description="Basic residues" evidence="1">
    <location>
        <begin position="1"/>
        <end position="11"/>
    </location>
</feature>
<dbReference type="AlphaFoldDB" id="A0A8H7XZE1"/>
<feature type="region of interest" description="Disordered" evidence="1">
    <location>
        <begin position="1"/>
        <end position="47"/>
    </location>
</feature>
<gene>
    <name evidence="2" type="ORF">JR316_004309</name>
</gene>
<dbReference type="EMBL" id="JAFIQS010000004">
    <property type="protein sequence ID" value="KAG5169927.1"/>
    <property type="molecule type" value="Genomic_DNA"/>
</dbReference>
<protein>
    <submittedName>
        <fullName evidence="2">Uncharacterized protein</fullName>
    </submittedName>
</protein>
<name>A0A8H7XZE1_PSICU</name>
<sequence length="189" mass="21271">MSRTPTPHRSKANTIHSPNVRRATPSLQRYRPSSATPSTPTPNATRRRGALRLSDIAAETSPASIVDIGPDDVFPGQVEPAVTARSSATPAAIHHSIAVIREHLQRLEELSLHHHHVSLNLTNREAEIQDLLHERLEQFRSDHKLNIALNKEVRFMKIKAVADDQKIMLLQKEVALLRKALNKKRSRRV</sequence>
<feature type="compositionally biased region" description="Low complexity" evidence="1">
    <location>
        <begin position="31"/>
        <end position="44"/>
    </location>
</feature>
<comment type="caution">
    <text evidence="2">The sequence shown here is derived from an EMBL/GenBank/DDBJ whole genome shotgun (WGS) entry which is preliminary data.</text>
</comment>
<organism evidence="2">
    <name type="scientific">Psilocybe cubensis</name>
    <name type="common">Psychedelic mushroom</name>
    <name type="synonym">Stropharia cubensis</name>
    <dbReference type="NCBI Taxonomy" id="181762"/>
    <lineage>
        <taxon>Eukaryota</taxon>
        <taxon>Fungi</taxon>
        <taxon>Dikarya</taxon>
        <taxon>Basidiomycota</taxon>
        <taxon>Agaricomycotina</taxon>
        <taxon>Agaricomycetes</taxon>
        <taxon>Agaricomycetidae</taxon>
        <taxon>Agaricales</taxon>
        <taxon>Agaricineae</taxon>
        <taxon>Strophariaceae</taxon>
        <taxon>Psilocybe</taxon>
    </lineage>
</organism>
<proteinExistence type="predicted"/>
<evidence type="ECO:0000256" key="1">
    <source>
        <dbReference type="SAM" id="MobiDB-lite"/>
    </source>
</evidence>
<accession>A0A8H7XZE1</accession>
<reference evidence="2" key="1">
    <citation type="submission" date="2021-02" db="EMBL/GenBank/DDBJ databases">
        <title>Psilocybe cubensis genome.</title>
        <authorList>
            <person name="Mckernan K.J."/>
            <person name="Crawford S."/>
            <person name="Trippe A."/>
            <person name="Kane L.T."/>
            <person name="Mclaughlin S."/>
        </authorList>
    </citation>
    <scope>NUCLEOTIDE SEQUENCE [LARGE SCALE GENOMIC DNA]</scope>
    <source>
        <strain evidence="2">MGC-MH-2018</strain>
    </source>
</reference>